<name>A0A839UER2_9HYPH</name>
<gene>
    <name evidence="1" type="ORF">FHS21_003762</name>
</gene>
<protein>
    <submittedName>
        <fullName evidence="1">Uncharacterized protein</fullName>
    </submittedName>
</protein>
<evidence type="ECO:0000313" key="1">
    <source>
        <dbReference type="EMBL" id="MBB3147342.1"/>
    </source>
</evidence>
<comment type="caution">
    <text evidence="1">The sequence shown here is derived from an EMBL/GenBank/DDBJ whole genome shotgun (WGS) entry which is preliminary data.</text>
</comment>
<accession>A0A839UER2</accession>
<proteinExistence type="predicted"/>
<feature type="non-terminal residue" evidence="1">
    <location>
        <position position="45"/>
    </location>
</feature>
<dbReference type="EMBL" id="JACHXN010000012">
    <property type="protein sequence ID" value="MBB3147342.1"/>
    <property type="molecule type" value="Genomic_DNA"/>
</dbReference>
<reference evidence="1 2" key="1">
    <citation type="submission" date="2020-08" db="EMBL/GenBank/DDBJ databases">
        <title>Genomic Encyclopedia of Type Strains, Phase III (KMG-III): the genomes of soil and plant-associated and newly described type strains.</title>
        <authorList>
            <person name="Whitman W."/>
        </authorList>
    </citation>
    <scope>NUCLEOTIDE SEQUENCE [LARGE SCALE GENOMIC DNA]</scope>
    <source>
        <strain evidence="1 2">CECT 7015</strain>
    </source>
</reference>
<dbReference type="AlphaFoldDB" id="A0A839UER2"/>
<dbReference type="Proteomes" id="UP000554520">
    <property type="component" value="Unassembled WGS sequence"/>
</dbReference>
<evidence type="ECO:0000313" key="2">
    <source>
        <dbReference type="Proteomes" id="UP000554520"/>
    </source>
</evidence>
<organism evidence="1 2">
    <name type="scientific">Phyllobacterium trifolii</name>
    <dbReference type="NCBI Taxonomy" id="300193"/>
    <lineage>
        <taxon>Bacteria</taxon>
        <taxon>Pseudomonadati</taxon>
        <taxon>Pseudomonadota</taxon>
        <taxon>Alphaproteobacteria</taxon>
        <taxon>Hyphomicrobiales</taxon>
        <taxon>Phyllobacteriaceae</taxon>
        <taxon>Phyllobacterium</taxon>
    </lineage>
</organism>
<keyword evidence="2" id="KW-1185">Reference proteome</keyword>
<sequence>MQRSRRPLHAGLKNSPATFLAYCSLVKSCRGLAPLWAGESFVLIV</sequence>